<dbReference type="Proteomes" id="UP000815325">
    <property type="component" value="Unassembled WGS sequence"/>
</dbReference>
<feature type="compositionally biased region" description="Polar residues" evidence="2">
    <location>
        <begin position="226"/>
        <end position="235"/>
    </location>
</feature>
<keyword evidence="1" id="KW-0175">Coiled coil</keyword>
<feature type="region of interest" description="Disordered" evidence="2">
    <location>
        <begin position="113"/>
        <end position="266"/>
    </location>
</feature>
<gene>
    <name evidence="3" type="ORF">DUNSADRAFT_9879</name>
</gene>
<organism evidence="3 4">
    <name type="scientific">Dunaliella salina</name>
    <name type="common">Green alga</name>
    <name type="synonym">Protococcus salinus</name>
    <dbReference type="NCBI Taxonomy" id="3046"/>
    <lineage>
        <taxon>Eukaryota</taxon>
        <taxon>Viridiplantae</taxon>
        <taxon>Chlorophyta</taxon>
        <taxon>core chlorophytes</taxon>
        <taxon>Chlorophyceae</taxon>
        <taxon>CS clade</taxon>
        <taxon>Chlamydomonadales</taxon>
        <taxon>Dunaliellaceae</taxon>
        <taxon>Dunaliella</taxon>
    </lineage>
</organism>
<comment type="caution">
    <text evidence="3">The sequence shown here is derived from an EMBL/GenBank/DDBJ whole genome shotgun (WGS) entry which is preliminary data.</text>
</comment>
<evidence type="ECO:0000313" key="4">
    <source>
        <dbReference type="Proteomes" id="UP000815325"/>
    </source>
</evidence>
<feature type="compositionally biased region" description="Pro residues" evidence="2">
    <location>
        <begin position="119"/>
        <end position="130"/>
    </location>
</feature>
<feature type="compositionally biased region" description="Pro residues" evidence="2">
    <location>
        <begin position="40"/>
        <end position="52"/>
    </location>
</feature>
<evidence type="ECO:0000313" key="3">
    <source>
        <dbReference type="EMBL" id="KAF5841998.1"/>
    </source>
</evidence>
<protein>
    <submittedName>
        <fullName evidence="3">Uncharacterized protein</fullName>
    </submittedName>
</protein>
<evidence type="ECO:0000256" key="2">
    <source>
        <dbReference type="SAM" id="MobiDB-lite"/>
    </source>
</evidence>
<feature type="coiled-coil region" evidence="1">
    <location>
        <begin position="11"/>
        <end position="38"/>
    </location>
</feature>
<evidence type="ECO:0000256" key="1">
    <source>
        <dbReference type="SAM" id="Coils"/>
    </source>
</evidence>
<keyword evidence="4" id="KW-1185">Reference proteome</keyword>
<feature type="compositionally biased region" description="Polar residues" evidence="2">
    <location>
        <begin position="151"/>
        <end position="163"/>
    </location>
</feature>
<proteinExistence type="predicted"/>
<reference evidence="3" key="1">
    <citation type="submission" date="2017-08" db="EMBL/GenBank/DDBJ databases">
        <authorList>
            <person name="Polle J.E."/>
            <person name="Barry K."/>
            <person name="Cushman J."/>
            <person name="Schmutz J."/>
            <person name="Tran D."/>
            <person name="Hathwaick L.T."/>
            <person name="Yim W.C."/>
            <person name="Jenkins J."/>
            <person name="Mckie-Krisberg Z.M."/>
            <person name="Prochnik S."/>
            <person name="Lindquist E."/>
            <person name="Dockter R.B."/>
            <person name="Adam C."/>
            <person name="Molina H."/>
            <person name="Bunkerborg J."/>
            <person name="Jin E."/>
            <person name="Buchheim M."/>
            <person name="Magnuson J."/>
        </authorList>
    </citation>
    <scope>NUCLEOTIDE SEQUENCE</scope>
    <source>
        <strain evidence="3">CCAP 19/18</strain>
    </source>
</reference>
<sequence length="266" mass="29205">EDGGFLLRSQLSKLQLAVQNLSKENSRLKLENELLLKHALPPPPRPSPPTLPYPCHTELMQPGHSDFPPPPRHPTSMQHAPPPLGFEMQSALEEVRMLQQRLELLKGRLNEEEERAAPLPHPQCYPPSPQPGGSTDFFDLVEQLNGCRGRQSPNRPQHSSPQLSPRPGWRSPNALPRSPVHPVGTSPHGHGRQCSPSSKGSYNKGAPCRTTAKGGAQKMKSPSRIPFSNISNGRGSASGARKSARLKSHQNAVNARLHYGIPSKQW</sequence>
<accession>A0ABQ7H576</accession>
<name>A0ABQ7H576_DUNSA</name>
<feature type="non-terminal residue" evidence="3">
    <location>
        <position position="1"/>
    </location>
</feature>
<dbReference type="EMBL" id="MU069471">
    <property type="protein sequence ID" value="KAF5841998.1"/>
    <property type="molecule type" value="Genomic_DNA"/>
</dbReference>
<feature type="region of interest" description="Disordered" evidence="2">
    <location>
        <begin position="38"/>
        <end position="84"/>
    </location>
</feature>